<proteinExistence type="predicted"/>
<evidence type="ECO:0000313" key="1">
    <source>
        <dbReference type="EMBL" id="MCI01621.1"/>
    </source>
</evidence>
<keyword evidence="2" id="KW-1185">Reference proteome</keyword>
<organism evidence="1 2">
    <name type="scientific">Trifolium medium</name>
    <dbReference type="NCBI Taxonomy" id="97028"/>
    <lineage>
        <taxon>Eukaryota</taxon>
        <taxon>Viridiplantae</taxon>
        <taxon>Streptophyta</taxon>
        <taxon>Embryophyta</taxon>
        <taxon>Tracheophyta</taxon>
        <taxon>Spermatophyta</taxon>
        <taxon>Magnoliopsida</taxon>
        <taxon>eudicotyledons</taxon>
        <taxon>Gunneridae</taxon>
        <taxon>Pentapetalae</taxon>
        <taxon>rosids</taxon>
        <taxon>fabids</taxon>
        <taxon>Fabales</taxon>
        <taxon>Fabaceae</taxon>
        <taxon>Papilionoideae</taxon>
        <taxon>50 kb inversion clade</taxon>
        <taxon>NPAAA clade</taxon>
        <taxon>Hologalegina</taxon>
        <taxon>IRL clade</taxon>
        <taxon>Trifolieae</taxon>
        <taxon>Trifolium</taxon>
    </lineage>
</organism>
<protein>
    <submittedName>
        <fullName evidence="1">Uncharacterized protein</fullName>
    </submittedName>
</protein>
<dbReference type="EMBL" id="LXQA010046629">
    <property type="protein sequence ID" value="MCI01621.1"/>
    <property type="molecule type" value="Genomic_DNA"/>
</dbReference>
<dbReference type="PANTHER" id="PTHR35686:SF1">
    <property type="entry name" value="KINETOCHORE PROTEIN"/>
    <property type="match status" value="1"/>
</dbReference>
<dbReference type="Proteomes" id="UP000265520">
    <property type="component" value="Unassembled WGS sequence"/>
</dbReference>
<dbReference type="PANTHER" id="PTHR35686">
    <property type="entry name" value="KINETOCHORE PROTEIN"/>
    <property type="match status" value="1"/>
</dbReference>
<comment type="caution">
    <text evidence="1">The sequence shown here is derived from an EMBL/GenBank/DDBJ whole genome shotgun (WGS) entry which is preliminary data.</text>
</comment>
<reference evidence="1 2" key="1">
    <citation type="journal article" date="2018" name="Front. Plant Sci.">
        <title>Red Clover (Trifolium pratense) and Zigzag Clover (T. medium) - A Picture of Genomic Similarities and Differences.</title>
        <authorList>
            <person name="Dluhosova J."/>
            <person name="Istvanek J."/>
            <person name="Nedelnik J."/>
            <person name="Repkova J."/>
        </authorList>
    </citation>
    <scope>NUCLEOTIDE SEQUENCE [LARGE SCALE GENOMIC DNA]</scope>
    <source>
        <strain evidence="2">cv. 10/8</strain>
        <tissue evidence="1">Leaf</tissue>
    </source>
</reference>
<name>A0A392NP50_9FABA</name>
<sequence>MGFGGSKGGQRTIIFNPRVCDNVDLEVGSLIRIYPPWKKVQVGNDTIILCSYFSEISSPF</sequence>
<evidence type="ECO:0000313" key="2">
    <source>
        <dbReference type="Proteomes" id="UP000265520"/>
    </source>
</evidence>
<accession>A0A392NP50</accession>
<dbReference type="AlphaFoldDB" id="A0A392NP50"/>